<evidence type="ECO:0000256" key="3">
    <source>
        <dbReference type="SAM" id="Phobius"/>
    </source>
</evidence>
<dbReference type="SUPFAM" id="SSF57535">
    <property type="entry name" value="Complement control module/SCR domain"/>
    <property type="match status" value="1"/>
</dbReference>
<proteinExistence type="predicted"/>
<evidence type="ECO:0000259" key="5">
    <source>
        <dbReference type="Pfam" id="PF00084"/>
    </source>
</evidence>
<evidence type="ECO:0000256" key="2">
    <source>
        <dbReference type="SAM" id="MobiDB-lite"/>
    </source>
</evidence>
<organism evidence="6 7">
    <name type="scientific">Plasmodium reichenowi</name>
    <dbReference type="NCBI Taxonomy" id="5854"/>
    <lineage>
        <taxon>Eukaryota</taxon>
        <taxon>Sar</taxon>
        <taxon>Alveolata</taxon>
        <taxon>Apicomplexa</taxon>
        <taxon>Aconoidasida</taxon>
        <taxon>Haemosporida</taxon>
        <taxon>Plasmodiidae</taxon>
        <taxon>Plasmodium</taxon>
        <taxon>Plasmodium (Laverania)</taxon>
    </lineage>
</organism>
<dbReference type="Gene3D" id="2.10.70.10">
    <property type="entry name" value="Complement Module, domain 1"/>
    <property type="match status" value="1"/>
</dbReference>
<evidence type="ECO:0000256" key="4">
    <source>
        <dbReference type="SAM" id="SignalP"/>
    </source>
</evidence>
<gene>
    <name evidence="6" type="ORF">PRSY57_0403500</name>
</gene>
<dbReference type="InterPro" id="IPR035976">
    <property type="entry name" value="Sushi/SCR/CCP_sf"/>
</dbReference>
<keyword evidence="3" id="KW-1133">Transmembrane helix</keyword>
<dbReference type="VEuPathDB" id="PlasmoDB:PRCDC_0403500"/>
<dbReference type="EMBL" id="LVLA01000005">
    <property type="protein sequence ID" value="KYO02042.1"/>
    <property type="molecule type" value="Genomic_DNA"/>
</dbReference>
<dbReference type="Pfam" id="PF00084">
    <property type="entry name" value="Sushi"/>
    <property type="match status" value="1"/>
</dbReference>
<protein>
    <submittedName>
        <fullName evidence="6">Apical sushi protein</fullName>
    </submittedName>
</protein>
<feature type="transmembrane region" description="Helical" evidence="3">
    <location>
        <begin position="724"/>
        <end position="742"/>
    </location>
</feature>
<evidence type="ECO:0000313" key="6">
    <source>
        <dbReference type="EMBL" id="KYO02042.1"/>
    </source>
</evidence>
<dbReference type="AlphaFoldDB" id="A0A151LSA1"/>
<keyword evidence="4" id="KW-0732">Signal</keyword>
<dbReference type="Proteomes" id="UP000076359">
    <property type="component" value="Chromosome 4"/>
</dbReference>
<feature type="chain" id="PRO_5007584429" evidence="4">
    <location>
        <begin position="21"/>
        <end position="743"/>
    </location>
</feature>
<sequence>MKIIYHILIFLLHYNIIIKAKENKNDNFLNGIYKLQNIWRNTTLGELDLKMANIENAEGIIEKFNDSNKTDINQHPHFRSKLSFLEHKNHKDMGIVTNHQNKVKDHKKNEYISEEIIDMKPQLASQEMWRKGENFYMHGATNTNEQNDDEDLFESFHKNHNSNIKINSPCFDLQDKEMCSNNKECFYDDAYKACFQNCILLNEQKCSLYSECKHTPNGCQNEGYLNIQVFGSNLGGDVRACELFESEGSCYLMEKLFQKLSEEKKETSFNCVWISYKHELRSYDDENEPKENNDDIVALENKKKYIYMNNVESIHKNHHLENPYHEDIKHNKHKSFNYHVLSSSVPRQIAKNERFLSLLQLNLKGKKKEKKKKKKDDEDDDIDEEDDDLDIEGKNNEFNDEEEENNKDLKNNNIDDNEEDGTNDKDDLFNKKKKNNNNNNNNNNSNNNYNNNNNSNNNNNNNKNKQNTNKKNNKIINEFDDDIDEVSEENLLNDEEKKQNKIKNKNINETDNISENNEIEISSKDLTEQYEDKYNYDKKNNMGTNNNFNYTNTFVNNKNNLHNKYINHASHTQNEKDILKHNFYGKDKNGTYEIIKVETHICANLNEKPNPSTLLEGALIAENEAQLQKIKKKFKVTDNEICVRPTNSSYVSLIPDKKYYLLGEKIEFKCQEGYKIIGTTNIGVCTGRNIISPNITCESLTNFDDVEKDNLQKMNNIINSASKYTFYNIIIIVFIIINLFFCA</sequence>
<dbReference type="RefSeq" id="XP_019970771.1">
    <property type="nucleotide sequence ID" value="XM_020114494.1"/>
</dbReference>
<feature type="compositionally biased region" description="Basic residues" evidence="2">
    <location>
        <begin position="365"/>
        <end position="374"/>
    </location>
</feature>
<name>A0A151LSA1_PLARE</name>
<keyword evidence="1" id="KW-1015">Disulfide bond</keyword>
<dbReference type="InterPro" id="IPR000436">
    <property type="entry name" value="Sushi_SCR_CCP_dom"/>
</dbReference>
<feature type="domain" description="Sushi" evidence="5">
    <location>
        <begin position="642"/>
        <end position="686"/>
    </location>
</feature>
<dbReference type="KEGG" id="prei:PRSY57_0403500"/>
<comment type="caution">
    <text evidence="6">The sequence shown here is derived from an EMBL/GenBank/DDBJ whole genome shotgun (WGS) entry which is preliminary data.</text>
</comment>
<feature type="compositionally biased region" description="Low complexity" evidence="2">
    <location>
        <begin position="436"/>
        <end position="469"/>
    </location>
</feature>
<dbReference type="CDD" id="cd00033">
    <property type="entry name" value="CCP"/>
    <property type="match status" value="1"/>
</dbReference>
<reference evidence="6 7" key="1">
    <citation type="journal article" date="2016" name="Nat. Commun.">
        <title>Genomes of cryptic chimpanzee Plasmodium species reveal key evolutionary events leading to human malaria.</title>
        <authorList>
            <person name="Sundararaman S.A."/>
            <person name="Plenderleith L.J."/>
            <person name="Liu W."/>
            <person name="Loy D.E."/>
            <person name="Learn G.H."/>
            <person name="Li Y."/>
            <person name="Shaw K.S."/>
            <person name="Ayouba A."/>
            <person name="Peeters M."/>
            <person name="Speede S."/>
            <person name="Shaw G.M."/>
            <person name="Bushman F.D."/>
            <person name="Brisson D."/>
            <person name="Rayner J.C."/>
            <person name="Sharp P.M."/>
            <person name="Hahn B.H."/>
        </authorList>
    </citation>
    <scope>NUCLEOTIDE SEQUENCE [LARGE SCALE GENOMIC DNA]</scope>
    <source>
        <strain evidence="6 7">SY57</strain>
    </source>
</reference>
<dbReference type="VEuPathDB" id="PlasmoDB:PRG01_0407700"/>
<feature type="signal peptide" evidence="4">
    <location>
        <begin position="1"/>
        <end position="20"/>
    </location>
</feature>
<evidence type="ECO:0000256" key="1">
    <source>
        <dbReference type="ARBA" id="ARBA00023157"/>
    </source>
</evidence>
<accession>A0A151LSA1</accession>
<evidence type="ECO:0000313" key="7">
    <source>
        <dbReference type="Proteomes" id="UP000076359"/>
    </source>
</evidence>
<feature type="compositionally biased region" description="Acidic residues" evidence="2">
    <location>
        <begin position="377"/>
        <end position="390"/>
    </location>
</feature>
<keyword evidence="3" id="KW-0812">Transmembrane</keyword>
<keyword evidence="3" id="KW-0472">Membrane</keyword>
<feature type="region of interest" description="Disordered" evidence="2">
    <location>
        <begin position="365"/>
        <end position="469"/>
    </location>
</feature>
<dbReference type="GeneID" id="24529450"/>